<evidence type="ECO:0000256" key="1">
    <source>
        <dbReference type="SAM" id="MobiDB-lite"/>
    </source>
</evidence>
<evidence type="ECO:0000313" key="2">
    <source>
        <dbReference type="EMBL" id="QRD01756.1"/>
    </source>
</evidence>
<feature type="non-terminal residue" evidence="2">
    <location>
        <position position="1"/>
    </location>
</feature>
<protein>
    <submittedName>
        <fullName evidence="2">Uncharacterized protein</fullName>
    </submittedName>
</protein>
<dbReference type="EMBL" id="CP069034">
    <property type="protein sequence ID" value="QRD01756.1"/>
    <property type="molecule type" value="Genomic_DNA"/>
</dbReference>
<reference evidence="3" key="1">
    <citation type="journal article" date="2021" name="BMC Genomics">
        <title>Chromosome-level genome assembly and manually-curated proteome of model necrotroph Parastagonospora nodorum Sn15 reveals a genome-wide trove of candidate effector homologs, and redundancy of virulence-related functions within an accessory chromosome.</title>
        <authorList>
            <person name="Bertazzoni S."/>
            <person name="Jones D.A.B."/>
            <person name="Phan H.T."/>
            <person name="Tan K.-C."/>
            <person name="Hane J.K."/>
        </authorList>
    </citation>
    <scope>NUCLEOTIDE SEQUENCE [LARGE SCALE GENOMIC DNA]</scope>
    <source>
        <strain evidence="3">SN15 / ATCC MYA-4574 / FGSC 10173)</strain>
    </source>
</reference>
<dbReference type="VEuPathDB" id="FungiDB:JI435_145000"/>
<dbReference type="Proteomes" id="UP000663193">
    <property type="component" value="Chromosome 12"/>
</dbReference>
<keyword evidence="3" id="KW-1185">Reference proteome</keyword>
<accession>A0A7U2FAM8</accession>
<dbReference type="AlphaFoldDB" id="A0A7U2FAM8"/>
<feature type="region of interest" description="Disordered" evidence="1">
    <location>
        <begin position="1"/>
        <end position="37"/>
    </location>
</feature>
<gene>
    <name evidence="2" type="ORF">JI435_145000</name>
</gene>
<evidence type="ECO:0000313" key="3">
    <source>
        <dbReference type="Proteomes" id="UP000663193"/>
    </source>
</evidence>
<feature type="compositionally biased region" description="Low complexity" evidence="1">
    <location>
        <begin position="1"/>
        <end position="11"/>
    </location>
</feature>
<organism evidence="2 3">
    <name type="scientific">Phaeosphaeria nodorum (strain SN15 / ATCC MYA-4574 / FGSC 10173)</name>
    <name type="common">Glume blotch fungus</name>
    <name type="synonym">Parastagonospora nodorum</name>
    <dbReference type="NCBI Taxonomy" id="321614"/>
    <lineage>
        <taxon>Eukaryota</taxon>
        <taxon>Fungi</taxon>
        <taxon>Dikarya</taxon>
        <taxon>Ascomycota</taxon>
        <taxon>Pezizomycotina</taxon>
        <taxon>Dothideomycetes</taxon>
        <taxon>Pleosporomycetidae</taxon>
        <taxon>Pleosporales</taxon>
        <taxon>Pleosporineae</taxon>
        <taxon>Phaeosphaeriaceae</taxon>
        <taxon>Parastagonospora</taxon>
    </lineage>
</organism>
<proteinExistence type="predicted"/>
<feature type="compositionally biased region" description="Polar residues" evidence="1">
    <location>
        <begin position="12"/>
        <end position="37"/>
    </location>
</feature>
<name>A0A7U2FAM8_PHANO</name>
<sequence>ALMTRMRTRTMQQTASGQVPYNRSQRQLAPNTASNGHNKGHLLAVRGIAAVNGPLHWCSNFKG</sequence>